<dbReference type="Proteomes" id="UP000799537">
    <property type="component" value="Unassembled WGS sequence"/>
</dbReference>
<organism evidence="2 3">
    <name type="scientific">Zasmidium cellare ATCC 36951</name>
    <dbReference type="NCBI Taxonomy" id="1080233"/>
    <lineage>
        <taxon>Eukaryota</taxon>
        <taxon>Fungi</taxon>
        <taxon>Dikarya</taxon>
        <taxon>Ascomycota</taxon>
        <taxon>Pezizomycotina</taxon>
        <taxon>Dothideomycetes</taxon>
        <taxon>Dothideomycetidae</taxon>
        <taxon>Mycosphaerellales</taxon>
        <taxon>Mycosphaerellaceae</taxon>
        <taxon>Zasmidium</taxon>
    </lineage>
</organism>
<evidence type="ECO:0000313" key="3">
    <source>
        <dbReference type="Proteomes" id="UP000799537"/>
    </source>
</evidence>
<name>A0A6A6CE48_ZASCE</name>
<dbReference type="SUPFAM" id="SSF48452">
    <property type="entry name" value="TPR-like"/>
    <property type="match status" value="1"/>
</dbReference>
<reference evidence="2" key="1">
    <citation type="journal article" date="2020" name="Stud. Mycol.">
        <title>101 Dothideomycetes genomes: a test case for predicting lifestyles and emergence of pathogens.</title>
        <authorList>
            <person name="Haridas S."/>
            <person name="Albert R."/>
            <person name="Binder M."/>
            <person name="Bloem J."/>
            <person name="Labutti K."/>
            <person name="Salamov A."/>
            <person name="Andreopoulos B."/>
            <person name="Baker S."/>
            <person name="Barry K."/>
            <person name="Bills G."/>
            <person name="Bluhm B."/>
            <person name="Cannon C."/>
            <person name="Castanera R."/>
            <person name="Culley D."/>
            <person name="Daum C."/>
            <person name="Ezra D."/>
            <person name="Gonzalez J."/>
            <person name="Henrissat B."/>
            <person name="Kuo A."/>
            <person name="Liang C."/>
            <person name="Lipzen A."/>
            <person name="Lutzoni F."/>
            <person name="Magnuson J."/>
            <person name="Mondo S."/>
            <person name="Nolan M."/>
            <person name="Ohm R."/>
            <person name="Pangilinan J."/>
            <person name="Park H.-J."/>
            <person name="Ramirez L."/>
            <person name="Alfaro M."/>
            <person name="Sun H."/>
            <person name="Tritt A."/>
            <person name="Yoshinaga Y."/>
            <person name="Zwiers L.-H."/>
            <person name="Turgeon B."/>
            <person name="Goodwin S."/>
            <person name="Spatafora J."/>
            <person name="Crous P."/>
            <person name="Grigoriev I."/>
        </authorList>
    </citation>
    <scope>NUCLEOTIDE SEQUENCE</scope>
    <source>
        <strain evidence="2">ATCC 36951</strain>
    </source>
</reference>
<dbReference type="RefSeq" id="XP_033666386.1">
    <property type="nucleotide sequence ID" value="XM_033817338.1"/>
</dbReference>
<dbReference type="PANTHER" id="PTHR12203:SF22">
    <property type="entry name" value="CAPSULE ASSOCIATED PROTEIN"/>
    <property type="match status" value="1"/>
</dbReference>
<proteinExistence type="predicted"/>
<accession>A0A6A6CE48</accession>
<dbReference type="Pfam" id="PF05686">
    <property type="entry name" value="Glyco_transf_90"/>
    <property type="match status" value="1"/>
</dbReference>
<sequence>MTTIPSADLDAMELEAVSYFSLHQYHEAEQVYRRIWQARIAADGLDAACREQYNLAAVLVKEEKFDEAQPLLREVLGSLEARSNRSRKQFMQQEAGTMRLLVETLGEGQAEEATRLNIRCEVDEGHSIDSIVRHADNTYSTVIQKRTNNIEDGAAAYRARRGRHPPPWFDRWYKKAQSLDAIIIEEFFDQIYRDLEPFWAIDPTSIRASLEGWQSVAKVRGGRVMEVPQDRFRTRVWGDMLRKISSELPDMDLALNGLDEPRVLVPWESIDQRMAAANTQRQEMTSASTASFVQDYPEMKHSKANSRNKPKWTTQINQFRQGLRNSCAPDSPLRKEADSTPHSLENAFTQNVTASKDICQNPNLIAQHGFLIEPASVDFTTSLVPVFSAAKLGINNDILLPEPAYYSDNKLFSGKDWRGDWSSYFPWNSKVHGLVWRGAATGGHARVDTWKQFHRHRFVSHLNASNADMESEGRKLTSDSARAKTQEPLADWLSRTADVGLSKILCNGPQGKKVCSILHQNYHAASSIKMGQQFKWKYLADIDGNTLSGRFRAFMKSNSAVMKATIFTEWHDSRLFAWKHYIPLDISFDGLYDVMAYFLGTGSTCGHDVAGEKIANDGQKWANAVLRKEDMLVYMHRALLEYARIVHDERDHLAYVEDLLKSEKT</sequence>
<dbReference type="PANTHER" id="PTHR12203">
    <property type="entry name" value="KDEL LYS-ASP-GLU-LEU CONTAINING - RELATED"/>
    <property type="match status" value="1"/>
</dbReference>
<dbReference type="SMART" id="SM00672">
    <property type="entry name" value="CAP10"/>
    <property type="match status" value="1"/>
</dbReference>
<dbReference type="OrthoDB" id="541052at2759"/>
<dbReference type="InterPro" id="IPR051091">
    <property type="entry name" value="O-Glucosyltr/Glycosyltrsf_90"/>
</dbReference>
<dbReference type="InterPro" id="IPR011990">
    <property type="entry name" value="TPR-like_helical_dom_sf"/>
</dbReference>
<evidence type="ECO:0000313" key="2">
    <source>
        <dbReference type="EMBL" id="KAF2165497.1"/>
    </source>
</evidence>
<dbReference type="AlphaFoldDB" id="A0A6A6CE48"/>
<dbReference type="EMBL" id="ML993600">
    <property type="protein sequence ID" value="KAF2165497.1"/>
    <property type="molecule type" value="Genomic_DNA"/>
</dbReference>
<keyword evidence="3" id="KW-1185">Reference proteome</keyword>
<feature type="domain" description="Glycosyl transferase CAP10" evidence="1">
    <location>
        <begin position="348"/>
        <end position="649"/>
    </location>
</feature>
<dbReference type="Gene3D" id="1.25.40.10">
    <property type="entry name" value="Tetratricopeptide repeat domain"/>
    <property type="match status" value="1"/>
</dbReference>
<protein>
    <submittedName>
        <fullName evidence="2">Glycosyltransferase family 90 protein</fullName>
    </submittedName>
</protein>
<evidence type="ECO:0000259" key="1">
    <source>
        <dbReference type="SMART" id="SM00672"/>
    </source>
</evidence>
<dbReference type="GO" id="GO:0016740">
    <property type="term" value="F:transferase activity"/>
    <property type="evidence" value="ECO:0007669"/>
    <property type="project" value="UniProtKB-KW"/>
</dbReference>
<keyword evidence="2" id="KW-0808">Transferase</keyword>
<gene>
    <name evidence="2" type="ORF">M409DRAFT_67303</name>
</gene>
<dbReference type="InterPro" id="IPR006598">
    <property type="entry name" value="CAP10"/>
</dbReference>
<dbReference type="GeneID" id="54570610"/>